<accession>A0A1H6EEF8</accession>
<evidence type="ECO:0000313" key="3">
    <source>
        <dbReference type="Proteomes" id="UP000236732"/>
    </source>
</evidence>
<gene>
    <name evidence="2" type="ORF">SAMN05444920_109298</name>
</gene>
<evidence type="ECO:0000256" key="1">
    <source>
        <dbReference type="SAM" id="Phobius"/>
    </source>
</evidence>
<keyword evidence="1" id="KW-0812">Transmembrane</keyword>
<feature type="transmembrane region" description="Helical" evidence="1">
    <location>
        <begin position="88"/>
        <end position="109"/>
    </location>
</feature>
<keyword evidence="3" id="KW-1185">Reference proteome</keyword>
<dbReference type="AlphaFoldDB" id="A0A1H6EEF8"/>
<name>A0A1H6EEF8_9ACTN</name>
<keyword evidence="1" id="KW-0472">Membrane</keyword>
<evidence type="ECO:0008006" key="4">
    <source>
        <dbReference type="Google" id="ProtNLM"/>
    </source>
</evidence>
<evidence type="ECO:0000313" key="2">
    <source>
        <dbReference type="EMBL" id="SEG96162.1"/>
    </source>
</evidence>
<dbReference type="EMBL" id="FNVT01000009">
    <property type="protein sequence ID" value="SEG96162.1"/>
    <property type="molecule type" value="Genomic_DNA"/>
</dbReference>
<feature type="transmembrane region" description="Helical" evidence="1">
    <location>
        <begin position="115"/>
        <end position="134"/>
    </location>
</feature>
<dbReference type="RefSeq" id="WP_146103849.1">
    <property type="nucleotide sequence ID" value="NZ_FNVT01000009.1"/>
</dbReference>
<keyword evidence="1" id="KW-1133">Transmembrane helix</keyword>
<dbReference type="Proteomes" id="UP000236732">
    <property type="component" value="Unassembled WGS sequence"/>
</dbReference>
<reference evidence="2 3" key="1">
    <citation type="submission" date="2016-10" db="EMBL/GenBank/DDBJ databases">
        <authorList>
            <person name="de Groot N.N."/>
        </authorList>
    </citation>
    <scope>NUCLEOTIDE SEQUENCE [LARGE SCALE GENOMIC DNA]</scope>
    <source>
        <strain evidence="2 3">CGMCC 4.7037</strain>
    </source>
</reference>
<protein>
    <recommendedName>
        <fullName evidence="4">DUF1707 domain-containing protein</fullName>
    </recommendedName>
</protein>
<organism evidence="2 3">
    <name type="scientific">Nonomuraea solani</name>
    <dbReference type="NCBI Taxonomy" id="1144553"/>
    <lineage>
        <taxon>Bacteria</taxon>
        <taxon>Bacillati</taxon>
        <taxon>Actinomycetota</taxon>
        <taxon>Actinomycetes</taxon>
        <taxon>Streptosporangiales</taxon>
        <taxon>Streptosporangiaceae</taxon>
        <taxon>Nonomuraea</taxon>
    </lineage>
</organism>
<sequence length="147" mass="15972">MSGSENAGMLLRRLLSPERTPVTQAERRAADGWIDRAKFGGKITEGQAEERRARLATAKTRADLRVALTGLPGAEATTLPRLLSVVTLVWLGACLVQIAVWLMIVLFGGGFAELWWLWTVVVGGAVVGVLWSLAEGQYRAWVAGDLR</sequence>
<proteinExistence type="predicted"/>